<feature type="transmembrane region" description="Helical" evidence="1">
    <location>
        <begin position="125"/>
        <end position="149"/>
    </location>
</feature>
<evidence type="ECO:0000313" key="2">
    <source>
        <dbReference type="EMBL" id="TYP75068.1"/>
    </source>
</evidence>
<sequence>MKLNTYTTRALVGGVFATFVTGFGSFLLGNLSGYEAKSLIESSLPGINTLFNTVILASATILALMLTLLSVSVGSNSKLKNAHYSYVLQIAKLDTAVFISSMISFLLLNLPITESDNVPSNWFNIIYYISLGVASIHCGAIISVVLMLYNTISNIINIIGLGNSEHPLVMSDDDEDNEDDENEV</sequence>
<dbReference type="Proteomes" id="UP000324376">
    <property type="component" value="Unassembled WGS sequence"/>
</dbReference>
<keyword evidence="1" id="KW-0812">Transmembrane</keyword>
<keyword evidence="1" id="KW-0472">Membrane</keyword>
<dbReference type="OrthoDB" id="1444868at2"/>
<organism evidence="2 3">
    <name type="scientific">Aquimarina intermedia</name>
    <dbReference type="NCBI Taxonomy" id="350814"/>
    <lineage>
        <taxon>Bacteria</taxon>
        <taxon>Pseudomonadati</taxon>
        <taxon>Bacteroidota</taxon>
        <taxon>Flavobacteriia</taxon>
        <taxon>Flavobacteriales</taxon>
        <taxon>Flavobacteriaceae</taxon>
        <taxon>Aquimarina</taxon>
    </lineage>
</organism>
<feature type="transmembrane region" description="Helical" evidence="1">
    <location>
        <begin position="95"/>
        <end position="113"/>
    </location>
</feature>
<gene>
    <name evidence="2" type="ORF">BD809_103130</name>
</gene>
<keyword evidence="1" id="KW-1133">Transmembrane helix</keyword>
<evidence type="ECO:0000313" key="3">
    <source>
        <dbReference type="Proteomes" id="UP000324376"/>
    </source>
</evidence>
<evidence type="ECO:0000256" key="1">
    <source>
        <dbReference type="SAM" id="Phobius"/>
    </source>
</evidence>
<feature type="transmembrane region" description="Helical" evidence="1">
    <location>
        <begin position="54"/>
        <end position="74"/>
    </location>
</feature>
<proteinExistence type="predicted"/>
<dbReference type="EMBL" id="VNHU01000003">
    <property type="protein sequence ID" value="TYP75068.1"/>
    <property type="molecule type" value="Genomic_DNA"/>
</dbReference>
<dbReference type="AlphaFoldDB" id="A0A5S5C8X3"/>
<keyword evidence="3" id="KW-1185">Reference proteome</keyword>
<reference evidence="2 3" key="1">
    <citation type="submission" date="2019-07" db="EMBL/GenBank/DDBJ databases">
        <title>Genomic Encyclopedia of Archaeal and Bacterial Type Strains, Phase II (KMG-II): from individual species to whole genera.</title>
        <authorList>
            <person name="Goeker M."/>
        </authorList>
    </citation>
    <scope>NUCLEOTIDE SEQUENCE [LARGE SCALE GENOMIC DNA]</scope>
    <source>
        <strain evidence="2 3">DSM 17527</strain>
    </source>
</reference>
<comment type="caution">
    <text evidence="2">The sequence shown here is derived from an EMBL/GenBank/DDBJ whole genome shotgun (WGS) entry which is preliminary data.</text>
</comment>
<accession>A0A5S5C8X3</accession>
<name>A0A5S5C8X3_9FLAO</name>
<protein>
    <submittedName>
        <fullName evidence="2">Uncharacterized protein</fullName>
    </submittedName>
</protein>
<feature type="transmembrane region" description="Helical" evidence="1">
    <location>
        <begin position="12"/>
        <end position="34"/>
    </location>
</feature>
<dbReference type="RefSeq" id="WP_148782071.1">
    <property type="nucleotide sequence ID" value="NZ_VNHU01000003.1"/>
</dbReference>